<feature type="domain" description="DUF2062" evidence="2">
    <location>
        <begin position="37"/>
        <end position="189"/>
    </location>
</feature>
<accession>A0A0G8CLL6</accession>
<protein>
    <recommendedName>
        <fullName evidence="2">DUF2062 domain-containing protein</fullName>
    </recommendedName>
</protein>
<dbReference type="PATRIC" id="fig|1396.433.peg.1728"/>
<reference evidence="4" key="2">
    <citation type="submission" date="2015-04" db="EMBL/GenBank/DDBJ databases">
        <title>Draft Genome Sequences of Eight Spore-Forming Food Isolates of Bacillus cereus Genome sequencing.</title>
        <authorList>
            <person name="Krawcyk A.O."/>
            <person name="de Jong A."/>
            <person name="Eijlander R.T."/>
            <person name="Berendsen E.M."/>
            <person name="Holsappel S."/>
            <person name="Wells-Bennik M."/>
            <person name="Kuipers O.P."/>
        </authorList>
    </citation>
    <scope>NUCLEOTIDE SEQUENCE [LARGE SCALE GENOMIC DNA]</scope>
    <source>
        <strain evidence="4">B4147</strain>
    </source>
</reference>
<feature type="transmembrane region" description="Helical" evidence="1">
    <location>
        <begin position="157"/>
        <end position="182"/>
    </location>
</feature>
<proteinExistence type="predicted"/>
<keyword evidence="1" id="KW-1133">Transmembrane helix</keyword>
<dbReference type="Pfam" id="PF09835">
    <property type="entry name" value="DUF2062"/>
    <property type="match status" value="1"/>
</dbReference>
<evidence type="ECO:0000313" key="4">
    <source>
        <dbReference type="Proteomes" id="UP000035350"/>
    </source>
</evidence>
<gene>
    <name evidence="3" type="ORF">B4147_4387</name>
</gene>
<feature type="transmembrane region" description="Helical" evidence="1">
    <location>
        <begin position="58"/>
        <end position="82"/>
    </location>
</feature>
<name>A0A0G8CLL6_9BACI</name>
<dbReference type="InterPro" id="IPR018639">
    <property type="entry name" value="DUF2062"/>
</dbReference>
<evidence type="ECO:0000256" key="1">
    <source>
        <dbReference type="SAM" id="Phobius"/>
    </source>
</evidence>
<sequence length="204" mass="23842">MFFISCKDILDRKNIVKEMMNLKTPKKTYSFFQRMWRILKFQYYKLLRSPEGAKKVSLGFAIGFGLEMLVLYTASLVYVIFYPIVRLAKGSFPAAVIGNIIGKISFLPVFLFPFAYALGKMIYPFHVKKIHHEPFTISDLFSSHIFTMLKSLLQSEVYVLIGMTIIGVVFGVISYFVVHYLYEKNRKLRLKNRKKRVREPLVQI</sequence>
<evidence type="ECO:0000313" key="3">
    <source>
        <dbReference type="EMBL" id="KLA00375.1"/>
    </source>
</evidence>
<keyword evidence="1" id="KW-0472">Membrane</keyword>
<comment type="caution">
    <text evidence="3">The sequence shown here is derived from an EMBL/GenBank/DDBJ whole genome shotgun (WGS) entry which is preliminary data.</text>
</comment>
<feature type="transmembrane region" description="Helical" evidence="1">
    <location>
        <begin position="94"/>
        <end position="118"/>
    </location>
</feature>
<organism evidence="3 4">
    <name type="scientific">Bacillus wiedmannii</name>
    <dbReference type="NCBI Taxonomy" id="1890302"/>
    <lineage>
        <taxon>Bacteria</taxon>
        <taxon>Bacillati</taxon>
        <taxon>Bacillota</taxon>
        <taxon>Bacilli</taxon>
        <taxon>Bacillales</taxon>
        <taxon>Bacillaceae</taxon>
        <taxon>Bacillus</taxon>
        <taxon>Bacillus cereus group</taxon>
    </lineage>
</organism>
<evidence type="ECO:0000259" key="2">
    <source>
        <dbReference type="Pfam" id="PF09835"/>
    </source>
</evidence>
<dbReference type="EMBL" id="LCYN01000003">
    <property type="protein sequence ID" value="KLA00375.1"/>
    <property type="molecule type" value="Genomic_DNA"/>
</dbReference>
<dbReference type="Proteomes" id="UP000035350">
    <property type="component" value="Unassembled WGS sequence"/>
</dbReference>
<dbReference type="AlphaFoldDB" id="A0A0G8CLL6"/>
<reference evidence="3 4" key="1">
    <citation type="journal article" date="2015" name="Genome Announc.">
        <title>Next-Generation Whole-Genome Sequencing of Eight Strains of Bacillus cereus, Isolated from Food.</title>
        <authorList>
            <person name="Krawczyk A.O."/>
            <person name="de Jong A."/>
            <person name="Eijlander R.T."/>
            <person name="Berendsen E.M."/>
            <person name="Holsappel S."/>
            <person name="Wells-Bennik M.H."/>
            <person name="Kuipers O.P."/>
        </authorList>
    </citation>
    <scope>NUCLEOTIDE SEQUENCE [LARGE SCALE GENOMIC DNA]</scope>
    <source>
        <strain evidence="3 4">B4147</strain>
    </source>
</reference>
<keyword evidence="1" id="KW-0812">Transmembrane</keyword>